<evidence type="ECO:0000256" key="1">
    <source>
        <dbReference type="SAM" id="Coils"/>
    </source>
</evidence>
<name>A0A6N9TLS6_DISTH</name>
<reference evidence="2 3" key="1">
    <citation type="submission" date="2020-02" db="EMBL/GenBank/DDBJ databases">
        <title>Comparative genomics of sulfur disproportionating microorganisms.</title>
        <authorList>
            <person name="Ward L.M."/>
            <person name="Bertran E."/>
            <person name="Johnston D.T."/>
        </authorList>
    </citation>
    <scope>NUCLEOTIDE SEQUENCE [LARGE SCALE GENOMIC DNA]</scope>
    <source>
        <strain evidence="2 3">DSM 100025</strain>
    </source>
</reference>
<keyword evidence="3" id="KW-1185">Reference proteome</keyword>
<evidence type="ECO:0000313" key="2">
    <source>
        <dbReference type="EMBL" id="NDY42231.1"/>
    </source>
</evidence>
<feature type="coiled-coil region" evidence="1">
    <location>
        <begin position="108"/>
        <end position="135"/>
    </location>
</feature>
<comment type="caution">
    <text evidence="2">The sequence shown here is derived from an EMBL/GenBank/DDBJ whole genome shotgun (WGS) entry which is preliminary data.</text>
</comment>
<dbReference type="EMBL" id="JAAGRR010000042">
    <property type="protein sequence ID" value="NDY42231.1"/>
    <property type="molecule type" value="Genomic_DNA"/>
</dbReference>
<dbReference type="Proteomes" id="UP000469346">
    <property type="component" value="Unassembled WGS sequence"/>
</dbReference>
<proteinExistence type="predicted"/>
<dbReference type="AlphaFoldDB" id="A0A6N9TLS6"/>
<accession>A0A6N9TLS6</accession>
<protein>
    <submittedName>
        <fullName evidence="2">Uncharacterized protein</fullName>
    </submittedName>
</protein>
<keyword evidence="1" id="KW-0175">Coiled coil</keyword>
<organism evidence="2 3">
    <name type="scientific">Dissulfurirhabdus thermomarina</name>
    <dbReference type="NCBI Taxonomy" id="1765737"/>
    <lineage>
        <taxon>Bacteria</taxon>
        <taxon>Deltaproteobacteria</taxon>
        <taxon>Dissulfurirhabdaceae</taxon>
        <taxon>Dissulfurirhabdus</taxon>
    </lineage>
</organism>
<gene>
    <name evidence="2" type="ORF">G3N55_05160</name>
</gene>
<dbReference type="RefSeq" id="WP_163298375.1">
    <property type="nucleotide sequence ID" value="NZ_JAAGRR010000042.1"/>
</dbReference>
<sequence>MGEIRSSLEIAMEKAERLGRASKEEVTAAKWREAGRKAAADFLFKPDVDLKGAVSGFDREALPKVLEGVQDVLLRNVNLPRNPDAWPTIRRALAGLVELKGSPAAQVVAQVEQLLKAYEQTLDQYRRQMRSQLEGRLGSVRQAVAQQYGAAAAANVDVEALPEFQQEWSRISGEIAAQFEAQLAPLKHYLSQL</sequence>
<evidence type="ECO:0000313" key="3">
    <source>
        <dbReference type="Proteomes" id="UP000469346"/>
    </source>
</evidence>